<sequence length="52" mass="6119">PYEARFGEVPDLRDLHQFGAKVWVRKEHAPKMQSKAREGRFVGYSDHSKGYR</sequence>
<protein>
    <recommendedName>
        <fullName evidence="1">Retroviral polymerase SH3-like domain-containing protein</fullName>
    </recommendedName>
</protein>
<feature type="domain" description="Retroviral polymerase SH3-like" evidence="1">
    <location>
        <begin position="22"/>
        <end position="52"/>
    </location>
</feature>
<evidence type="ECO:0000313" key="2">
    <source>
        <dbReference type="EMBL" id="RDX41531.1"/>
    </source>
</evidence>
<organism evidence="2 3">
    <name type="scientific">Lentinus brumalis</name>
    <dbReference type="NCBI Taxonomy" id="2498619"/>
    <lineage>
        <taxon>Eukaryota</taxon>
        <taxon>Fungi</taxon>
        <taxon>Dikarya</taxon>
        <taxon>Basidiomycota</taxon>
        <taxon>Agaricomycotina</taxon>
        <taxon>Agaricomycetes</taxon>
        <taxon>Polyporales</taxon>
        <taxon>Polyporaceae</taxon>
        <taxon>Lentinus</taxon>
    </lineage>
</organism>
<dbReference type="STRING" id="139420.A0A371CMM4"/>
<dbReference type="Proteomes" id="UP000256964">
    <property type="component" value="Unassembled WGS sequence"/>
</dbReference>
<dbReference type="OrthoDB" id="2757440at2759"/>
<gene>
    <name evidence="2" type="ORF">OH76DRAFT_1306991</name>
</gene>
<dbReference type="InterPro" id="IPR057670">
    <property type="entry name" value="SH3_retrovirus"/>
</dbReference>
<dbReference type="AlphaFoldDB" id="A0A371CMM4"/>
<evidence type="ECO:0000313" key="3">
    <source>
        <dbReference type="Proteomes" id="UP000256964"/>
    </source>
</evidence>
<reference evidence="2 3" key="1">
    <citation type="journal article" date="2018" name="Biotechnol. Biofuels">
        <title>Integrative visual omics of the white-rot fungus Polyporus brumalis exposes the biotechnological potential of its oxidative enzymes for delignifying raw plant biomass.</title>
        <authorList>
            <person name="Miyauchi S."/>
            <person name="Rancon A."/>
            <person name="Drula E."/>
            <person name="Hage H."/>
            <person name="Chaduli D."/>
            <person name="Favel A."/>
            <person name="Grisel S."/>
            <person name="Henrissat B."/>
            <person name="Herpoel-Gimbert I."/>
            <person name="Ruiz-Duenas F.J."/>
            <person name="Chevret D."/>
            <person name="Hainaut M."/>
            <person name="Lin J."/>
            <person name="Wang M."/>
            <person name="Pangilinan J."/>
            <person name="Lipzen A."/>
            <person name="Lesage-Meessen L."/>
            <person name="Navarro D."/>
            <person name="Riley R."/>
            <person name="Grigoriev I.V."/>
            <person name="Zhou S."/>
            <person name="Raouche S."/>
            <person name="Rosso M.N."/>
        </authorList>
    </citation>
    <scope>NUCLEOTIDE SEQUENCE [LARGE SCALE GENOMIC DNA]</scope>
    <source>
        <strain evidence="2 3">BRFM 1820</strain>
    </source>
</reference>
<evidence type="ECO:0000259" key="1">
    <source>
        <dbReference type="Pfam" id="PF25597"/>
    </source>
</evidence>
<dbReference type="Pfam" id="PF25597">
    <property type="entry name" value="SH3_retrovirus"/>
    <property type="match status" value="1"/>
</dbReference>
<accession>A0A371CMM4</accession>
<feature type="non-terminal residue" evidence="2">
    <location>
        <position position="1"/>
    </location>
</feature>
<proteinExistence type="predicted"/>
<feature type="non-terminal residue" evidence="2">
    <location>
        <position position="52"/>
    </location>
</feature>
<dbReference type="EMBL" id="KZ857509">
    <property type="protein sequence ID" value="RDX41531.1"/>
    <property type="molecule type" value="Genomic_DNA"/>
</dbReference>
<keyword evidence="3" id="KW-1185">Reference proteome</keyword>
<name>A0A371CMM4_9APHY</name>